<protein>
    <submittedName>
        <fullName evidence="1">Uncharacterized protein</fullName>
    </submittedName>
</protein>
<keyword evidence="2" id="KW-1185">Reference proteome</keyword>
<dbReference type="Proteomes" id="UP000558488">
    <property type="component" value="Unassembled WGS sequence"/>
</dbReference>
<comment type="caution">
    <text evidence="1">The sequence shown here is derived from an EMBL/GenBank/DDBJ whole genome shotgun (WGS) entry which is preliminary data.</text>
</comment>
<evidence type="ECO:0000313" key="1">
    <source>
        <dbReference type="EMBL" id="KAF6322502.1"/>
    </source>
</evidence>
<evidence type="ECO:0000313" key="2">
    <source>
        <dbReference type="Proteomes" id="UP000558488"/>
    </source>
</evidence>
<organism evidence="1 2">
    <name type="scientific">Pipistrellus kuhlii</name>
    <name type="common">Kuhl's pipistrelle</name>
    <dbReference type="NCBI Taxonomy" id="59472"/>
    <lineage>
        <taxon>Eukaryota</taxon>
        <taxon>Metazoa</taxon>
        <taxon>Chordata</taxon>
        <taxon>Craniata</taxon>
        <taxon>Vertebrata</taxon>
        <taxon>Euteleostomi</taxon>
        <taxon>Mammalia</taxon>
        <taxon>Eutheria</taxon>
        <taxon>Laurasiatheria</taxon>
        <taxon>Chiroptera</taxon>
        <taxon>Yangochiroptera</taxon>
        <taxon>Vespertilionidae</taxon>
        <taxon>Pipistrellus</taxon>
    </lineage>
</organism>
<reference evidence="1 2" key="1">
    <citation type="journal article" date="2020" name="Nature">
        <title>Six reference-quality genomes reveal evolution of bat adaptations.</title>
        <authorList>
            <person name="Jebb D."/>
            <person name="Huang Z."/>
            <person name="Pippel M."/>
            <person name="Hughes G.M."/>
            <person name="Lavrichenko K."/>
            <person name="Devanna P."/>
            <person name="Winkler S."/>
            <person name="Jermiin L.S."/>
            <person name="Skirmuntt E.C."/>
            <person name="Katzourakis A."/>
            <person name="Burkitt-Gray L."/>
            <person name="Ray D.A."/>
            <person name="Sullivan K.A.M."/>
            <person name="Roscito J.G."/>
            <person name="Kirilenko B.M."/>
            <person name="Davalos L.M."/>
            <person name="Corthals A.P."/>
            <person name="Power M.L."/>
            <person name="Jones G."/>
            <person name="Ransome R.D."/>
            <person name="Dechmann D.K.N."/>
            <person name="Locatelli A.G."/>
            <person name="Puechmaille S.J."/>
            <person name="Fedrigo O."/>
            <person name="Jarvis E.D."/>
            <person name="Hiller M."/>
            <person name="Vernes S.C."/>
            <person name="Myers E.W."/>
            <person name="Teeling E.C."/>
        </authorList>
    </citation>
    <scope>NUCLEOTIDE SEQUENCE [LARGE SCALE GENOMIC DNA]</scope>
    <source>
        <strain evidence="1">MPipKuh1</strain>
        <tissue evidence="1">Flight muscle</tissue>
    </source>
</reference>
<sequence length="132" mass="14646">MWPERSVGFPSLPLLPPAGFWSCSPLLQMVSQRGESPGGSGMFALLCPELLVDFGLDREYKLEGRREPFLVSIGVSEDQEYSETGDQKLGKEIPPPVGYWAKTFASRECHAPTLLCDCPSSTRISLFAHQHF</sequence>
<name>A0A7J7VBL5_PIPKU</name>
<proteinExistence type="predicted"/>
<accession>A0A7J7VBL5</accession>
<dbReference type="EMBL" id="JACAGB010000015">
    <property type="protein sequence ID" value="KAF6322502.1"/>
    <property type="molecule type" value="Genomic_DNA"/>
</dbReference>
<dbReference type="AlphaFoldDB" id="A0A7J7VBL5"/>
<gene>
    <name evidence="1" type="ORF">mPipKuh1_008502</name>
</gene>